<dbReference type="Gene3D" id="2.40.50.1020">
    <property type="entry name" value="LytTr DNA-binding domain"/>
    <property type="match status" value="1"/>
</dbReference>
<keyword evidence="1" id="KW-0963">Cytoplasm</keyword>
<dbReference type="EMBL" id="CP016739">
    <property type="protein sequence ID" value="ARE22164.1"/>
    <property type="molecule type" value="Genomic_DNA"/>
</dbReference>
<dbReference type="InterPro" id="IPR046947">
    <property type="entry name" value="LytR-like"/>
</dbReference>
<geneLocation type="plasmid" evidence="7 8">
    <name>pUC109D</name>
</geneLocation>
<reference evidence="8 9" key="1">
    <citation type="journal article" date="2017" name="BMC Genomics">
        <title>Comparative and functional genomics of the Lactococcus lactis taxon; insights into evolution and niche adaptation.</title>
        <authorList>
            <person name="Kelleher P."/>
            <person name="Bottacini F."/>
            <person name="Mahony J."/>
            <person name="Kilcawley K.N."/>
            <person name="van Sinderen D."/>
        </authorList>
    </citation>
    <scope>NUCLEOTIDE SEQUENCE [LARGE SCALE GENOMIC DNA]</scope>
    <source>
        <strain evidence="6 9">JM3</strain>
        <strain evidence="7 8">UC109</strain>
    </source>
</reference>
<keyword evidence="3 6" id="KW-0238">DNA-binding</keyword>
<keyword evidence="2" id="KW-0805">Transcription regulation</keyword>
<keyword evidence="6" id="KW-0614">Plasmid</keyword>
<reference evidence="6" key="2">
    <citation type="submission" date="2023-04" db="EMBL/GenBank/DDBJ databases">
        <authorList>
            <person name="McDonnell B."/>
        </authorList>
    </citation>
    <scope>NUCLEOTIDE SEQUENCE</scope>
    <source>
        <strain evidence="6">JM3</strain>
        <strain evidence="7">UC109</strain>
        <plasmid evidence="6">pJM3C</plasmid>
        <plasmid evidence="7">pUC109D</plasmid>
    </source>
</reference>
<proteinExistence type="predicted"/>
<organism evidence="6 9">
    <name type="scientific">Lactococcus lactis subsp. cremoris</name>
    <name type="common">Streptococcus cremoris</name>
    <dbReference type="NCBI Taxonomy" id="1359"/>
    <lineage>
        <taxon>Bacteria</taxon>
        <taxon>Bacillati</taxon>
        <taxon>Bacillota</taxon>
        <taxon>Bacilli</taxon>
        <taxon>Lactobacillales</taxon>
        <taxon>Streptococcaceae</taxon>
        <taxon>Lactococcus</taxon>
    </lineage>
</organism>
<evidence type="ECO:0000313" key="8">
    <source>
        <dbReference type="Proteomes" id="UP000192016"/>
    </source>
</evidence>
<accession>A0AA34TH98</accession>
<dbReference type="EMBL" id="CP016709">
    <property type="protein sequence ID" value="WOW94980.1"/>
    <property type="molecule type" value="Genomic_DNA"/>
</dbReference>
<name>A0AA34TH98_LACLC</name>
<dbReference type="PROSITE" id="PS50930">
    <property type="entry name" value="HTH_LYTTR"/>
    <property type="match status" value="1"/>
</dbReference>
<evidence type="ECO:0000259" key="5">
    <source>
        <dbReference type="PROSITE" id="PS50930"/>
    </source>
</evidence>
<sequence>MEIHININKDLSEDTVNFSIKEMTPELSQIINNLQNLNFKIVANRSGKNYQLDFNDIVTIYSENKKIIVFTEDKQQYFLNGSLKNIIEKLPYYFLKISSSEIINTTKITCFEFTFGGKVKIYFKNKNFTYSSRSYLKNIRRFFGL</sequence>
<geneLocation type="plasmid" evidence="6 9">
    <name>pJM3C</name>
</geneLocation>
<evidence type="ECO:0000313" key="9">
    <source>
        <dbReference type="Proteomes" id="UP000192161"/>
    </source>
</evidence>
<dbReference type="PANTHER" id="PTHR37299">
    <property type="entry name" value="TRANSCRIPTIONAL REGULATOR-RELATED"/>
    <property type="match status" value="1"/>
</dbReference>
<evidence type="ECO:0000256" key="2">
    <source>
        <dbReference type="ARBA" id="ARBA00023015"/>
    </source>
</evidence>
<dbReference type="SMART" id="SM00850">
    <property type="entry name" value="LytTR"/>
    <property type="match status" value="1"/>
</dbReference>
<dbReference type="GO" id="GO:0003677">
    <property type="term" value="F:DNA binding"/>
    <property type="evidence" value="ECO:0007669"/>
    <property type="project" value="UniProtKB-KW"/>
</dbReference>
<dbReference type="RefSeq" id="WP_011669039.1">
    <property type="nucleotide sequence ID" value="NZ_CP016709.2"/>
</dbReference>
<keyword evidence="4" id="KW-0804">Transcription</keyword>
<dbReference type="Proteomes" id="UP000192016">
    <property type="component" value="Plasmid pUC109D"/>
</dbReference>
<evidence type="ECO:0000313" key="7">
    <source>
        <dbReference type="EMBL" id="WOW94980.1"/>
    </source>
</evidence>
<gene>
    <name evidence="6" type="ORF">LLJM3_04045</name>
    <name evidence="7" type="ORF">LLUC109_04155</name>
</gene>
<dbReference type="InterPro" id="IPR007492">
    <property type="entry name" value="LytTR_DNA-bd_dom"/>
</dbReference>
<protein>
    <submittedName>
        <fullName evidence="6">LytTR family DNA-binding domain-containing protein</fullName>
    </submittedName>
</protein>
<dbReference type="GO" id="GO:0000156">
    <property type="term" value="F:phosphorelay response regulator activity"/>
    <property type="evidence" value="ECO:0007669"/>
    <property type="project" value="InterPro"/>
</dbReference>
<evidence type="ECO:0000256" key="4">
    <source>
        <dbReference type="ARBA" id="ARBA00023163"/>
    </source>
</evidence>
<evidence type="ECO:0000256" key="3">
    <source>
        <dbReference type="ARBA" id="ARBA00023125"/>
    </source>
</evidence>
<feature type="domain" description="HTH LytTR-type" evidence="5">
    <location>
        <begin position="41"/>
        <end position="145"/>
    </location>
</feature>
<evidence type="ECO:0000256" key="1">
    <source>
        <dbReference type="ARBA" id="ARBA00022490"/>
    </source>
</evidence>
<dbReference type="Proteomes" id="UP000192161">
    <property type="component" value="Plasmid pJM3C"/>
</dbReference>
<dbReference type="Pfam" id="PF04397">
    <property type="entry name" value="LytTR"/>
    <property type="match status" value="1"/>
</dbReference>
<evidence type="ECO:0000313" key="6">
    <source>
        <dbReference type="EMBL" id="ARE22164.1"/>
    </source>
</evidence>
<dbReference type="PANTHER" id="PTHR37299:SF2">
    <property type="entry name" value="HTH LYTTR-TYPE DOMAIN-CONTAINING PROTEIN"/>
    <property type="match status" value="1"/>
</dbReference>
<dbReference type="AlphaFoldDB" id="A0AA34TH98"/>